<keyword evidence="2" id="KW-1185">Reference proteome</keyword>
<evidence type="ECO:0000313" key="1">
    <source>
        <dbReference type="EMBL" id="KAJ2980883.1"/>
    </source>
</evidence>
<gene>
    <name evidence="1" type="ORF">NUW54_g10944</name>
</gene>
<proteinExistence type="predicted"/>
<sequence>MEQRNRLKKRPPQDTPRKGTVPDSSVASGVNLNDGLPVGAWQPINRMAESRTMAYARALTTQNLSETSSVGNTGSTSEWTPAQTSRPNKTVLPPERRAMTSQLNASLAVTAYADHPEGELYDGQHSVRPPRPYFYYQTLVRQCIDRPVHAIQRTVTAVEHLWAMRATRAEALLDAHTRHREELSTLSASMEERRVVGSFIIHVTGTLLNDLYEQRELAALNDRFSQELARHRLMMVRLTCSCSTKLHLSS</sequence>
<dbReference type="EMBL" id="JANSHE010004105">
    <property type="protein sequence ID" value="KAJ2980883.1"/>
    <property type="molecule type" value="Genomic_DNA"/>
</dbReference>
<organism evidence="1 2">
    <name type="scientific">Trametes sanguinea</name>
    <dbReference type="NCBI Taxonomy" id="158606"/>
    <lineage>
        <taxon>Eukaryota</taxon>
        <taxon>Fungi</taxon>
        <taxon>Dikarya</taxon>
        <taxon>Basidiomycota</taxon>
        <taxon>Agaricomycotina</taxon>
        <taxon>Agaricomycetes</taxon>
        <taxon>Polyporales</taxon>
        <taxon>Polyporaceae</taxon>
        <taxon>Trametes</taxon>
    </lineage>
</organism>
<reference evidence="1" key="1">
    <citation type="submission" date="2022-08" db="EMBL/GenBank/DDBJ databases">
        <title>Genome Sequence of Pycnoporus sanguineus.</title>
        <authorList>
            <person name="Buettner E."/>
        </authorList>
    </citation>
    <scope>NUCLEOTIDE SEQUENCE</scope>
    <source>
        <strain evidence="1">CG-C14</strain>
    </source>
</reference>
<accession>A0ACC1NRB4</accession>
<dbReference type="Proteomes" id="UP001144978">
    <property type="component" value="Unassembled WGS sequence"/>
</dbReference>
<comment type="caution">
    <text evidence="1">The sequence shown here is derived from an EMBL/GenBank/DDBJ whole genome shotgun (WGS) entry which is preliminary data.</text>
</comment>
<name>A0ACC1NRB4_9APHY</name>
<evidence type="ECO:0000313" key="2">
    <source>
        <dbReference type="Proteomes" id="UP001144978"/>
    </source>
</evidence>
<protein>
    <submittedName>
        <fullName evidence="1">Uncharacterized protein</fullName>
    </submittedName>
</protein>